<reference evidence="1" key="1">
    <citation type="submission" date="2023-10" db="EMBL/GenBank/DDBJ databases">
        <authorList>
            <person name="Domelevo Entfellner J.-B."/>
        </authorList>
    </citation>
    <scope>NUCLEOTIDE SEQUENCE</scope>
</reference>
<organism evidence="1 2">
    <name type="scientific">Sphenostylis stenocarpa</name>
    <dbReference type="NCBI Taxonomy" id="92480"/>
    <lineage>
        <taxon>Eukaryota</taxon>
        <taxon>Viridiplantae</taxon>
        <taxon>Streptophyta</taxon>
        <taxon>Embryophyta</taxon>
        <taxon>Tracheophyta</taxon>
        <taxon>Spermatophyta</taxon>
        <taxon>Magnoliopsida</taxon>
        <taxon>eudicotyledons</taxon>
        <taxon>Gunneridae</taxon>
        <taxon>Pentapetalae</taxon>
        <taxon>rosids</taxon>
        <taxon>fabids</taxon>
        <taxon>Fabales</taxon>
        <taxon>Fabaceae</taxon>
        <taxon>Papilionoideae</taxon>
        <taxon>50 kb inversion clade</taxon>
        <taxon>NPAAA clade</taxon>
        <taxon>indigoferoid/millettioid clade</taxon>
        <taxon>Phaseoleae</taxon>
        <taxon>Sphenostylis</taxon>
    </lineage>
</organism>
<dbReference type="Proteomes" id="UP001189624">
    <property type="component" value="Chromosome 9"/>
</dbReference>
<keyword evidence="2" id="KW-1185">Reference proteome</keyword>
<dbReference type="AlphaFoldDB" id="A0AA86TPW4"/>
<name>A0AA86TPW4_9FABA</name>
<gene>
    <name evidence="1" type="ORF">AYBTSS11_LOCUS26969</name>
</gene>
<dbReference type="EMBL" id="OY731406">
    <property type="protein sequence ID" value="CAJ1974882.1"/>
    <property type="molecule type" value="Genomic_DNA"/>
</dbReference>
<dbReference type="Gramene" id="rna-AYBTSS11_LOCUS26969">
    <property type="protein sequence ID" value="CAJ1974882.1"/>
    <property type="gene ID" value="gene-AYBTSS11_LOCUS26969"/>
</dbReference>
<proteinExistence type="predicted"/>
<evidence type="ECO:0000313" key="2">
    <source>
        <dbReference type="Proteomes" id="UP001189624"/>
    </source>
</evidence>
<evidence type="ECO:0000313" key="1">
    <source>
        <dbReference type="EMBL" id="CAJ1974882.1"/>
    </source>
</evidence>
<protein>
    <submittedName>
        <fullName evidence="1">Uncharacterized protein</fullName>
    </submittedName>
</protein>
<accession>A0AA86TPW4</accession>
<sequence length="76" mass="8628">MLSGFILRPGKIWGLQLPPLYPTSRLLAFCAEVINWRVKELTLLPGFPSDTPSLRRMILWEDVVLCASGMLLWRGS</sequence>